<dbReference type="InterPro" id="IPR029045">
    <property type="entry name" value="ClpP/crotonase-like_dom_sf"/>
</dbReference>
<dbReference type="InterPro" id="IPR002825">
    <property type="entry name" value="Pept_S49_ser-pept_pro"/>
</dbReference>
<evidence type="ECO:0000313" key="1">
    <source>
        <dbReference type="EMBL" id="AYV80485.1"/>
    </source>
</evidence>
<reference evidence="1" key="1">
    <citation type="submission" date="2018-10" db="EMBL/GenBank/DDBJ databases">
        <title>Hidden diversity of soil giant viruses.</title>
        <authorList>
            <person name="Schulz F."/>
            <person name="Alteio L."/>
            <person name="Goudeau D."/>
            <person name="Ryan E.M."/>
            <person name="Malmstrom R.R."/>
            <person name="Blanchard J."/>
            <person name="Woyke T."/>
        </authorList>
    </citation>
    <scope>NUCLEOTIDE SEQUENCE</scope>
    <source>
        <strain evidence="1">HAV1</strain>
    </source>
</reference>
<dbReference type="Gene3D" id="3.90.226.10">
    <property type="entry name" value="2-enoyl-CoA Hydratase, Chain A, domain 1"/>
    <property type="match status" value="1"/>
</dbReference>
<dbReference type="GO" id="GO:0016020">
    <property type="term" value="C:membrane"/>
    <property type="evidence" value="ECO:0007669"/>
    <property type="project" value="InterPro"/>
</dbReference>
<dbReference type="EMBL" id="MK072244">
    <property type="protein sequence ID" value="AYV80485.1"/>
    <property type="molecule type" value="Genomic_DNA"/>
</dbReference>
<protein>
    <recommendedName>
        <fullName evidence="2">Serine dehydrogenase proteinase</fullName>
    </recommendedName>
</protein>
<proteinExistence type="predicted"/>
<evidence type="ECO:0008006" key="2">
    <source>
        <dbReference type="Google" id="ProtNLM"/>
    </source>
</evidence>
<gene>
    <name evidence="1" type="ORF">Harvfovirus2_15</name>
</gene>
<accession>A0A3G4ZZX9</accession>
<dbReference type="SUPFAM" id="SSF52096">
    <property type="entry name" value="ClpP/crotonase"/>
    <property type="match status" value="1"/>
</dbReference>
<dbReference type="Pfam" id="PF01972">
    <property type="entry name" value="SDH_protease"/>
    <property type="match status" value="1"/>
</dbReference>
<name>A0A3G4ZZX9_9VIRU</name>
<dbReference type="PANTHER" id="PTHR35984:SF1">
    <property type="entry name" value="PERIPLASMIC SERINE PROTEASE"/>
    <property type="match status" value="1"/>
</dbReference>
<organism evidence="1">
    <name type="scientific">Harvfovirus sp</name>
    <dbReference type="NCBI Taxonomy" id="2487768"/>
    <lineage>
        <taxon>Viruses</taxon>
        <taxon>Varidnaviria</taxon>
        <taxon>Bamfordvirae</taxon>
        <taxon>Nucleocytoviricota</taxon>
        <taxon>Megaviricetes</taxon>
        <taxon>Imitervirales</taxon>
        <taxon>Mimiviridae</taxon>
        <taxon>Klosneuvirinae</taxon>
    </lineage>
</organism>
<sequence length="195" mass="22589">MTEKICEYKVLCIKVDLIDEKIYEKFLEKYSKISKRENIICVLEVRGGVNFNALKIGKILMDHVGDVIAFVPKHALSGGTSIALACGSIILGNDAMLSPCDHQIYPGGREEKELKKFKDRVYKKDKEYLESVVHRHDLSKVVEKEIIRYFYKPDHETLLTYEMVKDIGLNVLQMRDLPSKLVKHFRKLERFLSLI</sequence>
<dbReference type="PANTHER" id="PTHR35984">
    <property type="entry name" value="PERIPLASMIC SERINE PROTEASE"/>
    <property type="match status" value="1"/>
</dbReference>